<proteinExistence type="evidence at transcript level"/>
<comment type="similarity">
    <text evidence="1">Belongs to the RNA polymerase beta' chain family.</text>
</comment>
<protein>
    <recommendedName>
        <fullName evidence="2">DNA-directed RNA polymerase</fullName>
        <ecNumber evidence="2">2.7.7.6</ecNumber>
    </recommendedName>
</protein>
<feature type="domain" description="RNA polymerase Rpb1" evidence="8">
    <location>
        <begin position="85"/>
        <end position="174"/>
    </location>
</feature>
<dbReference type="PANTHER" id="PTHR19376:SF11">
    <property type="entry name" value="DNA-DIRECTED RNA POLYMERASE I SUBUNIT RPA1"/>
    <property type="match status" value="1"/>
</dbReference>
<dbReference type="FunFam" id="1.10.132.30:FF:000004">
    <property type="entry name" value="DNA-directed RNA polymerase subunit"/>
    <property type="match status" value="1"/>
</dbReference>
<dbReference type="Pfam" id="PF05000">
    <property type="entry name" value="RNA_pol_Rpb1_4"/>
    <property type="match status" value="1"/>
</dbReference>
<dbReference type="InterPro" id="IPR038120">
    <property type="entry name" value="Rpb1_funnel_sf"/>
</dbReference>
<dbReference type="Gene3D" id="3.30.70.2850">
    <property type="match status" value="1"/>
</dbReference>
<name>G5E3V2_9PIPI</name>
<evidence type="ECO:0000256" key="6">
    <source>
        <dbReference type="ARBA" id="ARBA00023163"/>
    </source>
</evidence>
<dbReference type="Gene3D" id="6.20.50.80">
    <property type="match status" value="1"/>
</dbReference>
<dbReference type="InterPro" id="IPR045867">
    <property type="entry name" value="DNA-dir_RpoC_beta_prime"/>
</dbReference>
<dbReference type="GO" id="GO:0003677">
    <property type="term" value="F:DNA binding"/>
    <property type="evidence" value="ECO:0007669"/>
    <property type="project" value="InterPro"/>
</dbReference>
<evidence type="ECO:0000256" key="3">
    <source>
        <dbReference type="ARBA" id="ARBA00022478"/>
    </source>
</evidence>
<dbReference type="Pfam" id="PF04997">
    <property type="entry name" value="RNA_pol_Rpb1_1"/>
    <property type="match status" value="1"/>
</dbReference>
<feature type="domain" description="RNA polymerase Rpb1" evidence="7">
    <location>
        <begin position="1"/>
        <end position="78"/>
    </location>
</feature>
<evidence type="ECO:0000256" key="1">
    <source>
        <dbReference type="ARBA" id="ARBA00006460"/>
    </source>
</evidence>
<sequence>GLYDLALGPPDNKEVCTTCAQDFNNCPGHLGHIDLPLTVYNPLFFDKLYLLTRGSCFHCNLLTCAIRAAFNLSQAASDEEAHGKWEDAHLSKDQRDFNMVDLKFKEEVNQFNNEINKVCMPLGLHRHFPANNLQLMVQSGAKGSTVNTMQISCLLQIELEGRRPPLMPSGRSLEGLVVQYDLTVRDSDGSVIQFLYGNGLDVPKTQFLQPKFPFIAENYEVIKQSKHLEEVLTKMDTERAEQHTRAIYRWRAGEMNVTLGIPRLREILMVASSNIKTPMMSVPVINTKKAMKKVKRLKQLTRVCLAEVMHKLEVEETFRIEEKSQKFHVYKIRFHFLPHEYYREEKCLRPERVLRFMETRFIRIMFDAI</sequence>
<dbReference type="InterPro" id="IPR007083">
    <property type="entry name" value="RNA_pol_Rpb1_4"/>
</dbReference>
<evidence type="ECO:0000259" key="8">
    <source>
        <dbReference type="Pfam" id="PF05000"/>
    </source>
</evidence>
<feature type="non-terminal residue" evidence="9">
    <location>
        <position position="1"/>
    </location>
</feature>
<dbReference type="GO" id="GO:0006351">
    <property type="term" value="P:DNA-templated transcription"/>
    <property type="evidence" value="ECO:0007669"/>
    <property type="project" value="InterPro"/>
</dbReference>
<dbReference type="InterPro" id="IPR007080">
    <property type="entry name" value="RNA_pol_Rpb1_1"/>
</dbReference>
<evidence type="ECO:0000313" key="9">
    <source>
        <dbReference type="EMBL" id="AEQ18679.1"/>
    </source>
</evidence>
<dbReference type="Gene3D" id="1.10.132.30">
    <property type="match status" value="1"/>
</dbReference>
<dbReference type="EMBL" id="JP288066">
    <property type="protein sequence ID" value="AEQ18679.1"/>
    <property type="molecule type" value="mRNA"/>
</dbReference>
<keyword evidence="5" id="KW-0548">Nucleotidyltransferase</keyword>
<dbReference type="InterPro" id="IPR044893">
    <property type="entry name" value="RNA_pol_Rpb1_clamp_domain"/>
</dbReference>
<accession>G5E3V2</accession>
<reference evidence="9" key="1">
    <citation type="submission" date="2011-09" db="EMBL/GenBank/DDBJ databases">
        <title>The odds of duplicate gene persistence after polyploidization.</title>
        <authorList>
            <person name="Chain F.J.J."/>
            <person name="Evans B.J."/>
            <person name="Dushoff J."/>
        </authorList>
    </citation>
    <scope>NUCLEOTIDE SEQUENCE</scope>
    <source>
        <tissue evidence="9">Liver</tissue>
    </source>
</reference>
<dbReference type="SUPFAM" id="SSF64484">
    <property type="entry name" value="beta and beta-prime subunits of DNA dependent RNA-polymerase"/>
    <property type="match status" value="2"/>
</dbReference>
<evidence type="ECO:0000256" key="4">
    <source>
        <dbReference type="ARBA" id="ARBA00022679"/>
    </source>
</evidence>
<keyword evidence="4" id="KW-0808">Transferase</keyword>
<evidence type="ECO:0000259" key="7">
    <source>
        <dbReference type="Pfam" id="PF04997"/>
    </source>
</evidence>
<dbReference type="EC" id="2.7.7.6" evidence="2"/>
<feature type="non-terminal residue" evidence="9">
    <location>
        <position position="369"/>
    </location>
</feature>
<dbReference type="Gene3D" id="4.10.860.120">
    <property type="entry name" value="RNA polymerase II, clamp domain"/>
    <property type="match status" value="1"/>
</dbReference>
<keyword evidence="3" id="KW-0240">DNA-directed RNA polymerase</keyword>
<organism evidence="9">
    <name type="scientific">Hymenochirus curtipes</name>
    <name type="common">western dwarf clawed frog</name>
    <dbReference type="NCBI Taxonomy" id="8362"/>
    <lineage>
        <taxon>Eukaryota</taxon>
        <taxon>Metazoa</taxon>
        <taxon>Chordata</taxon>
        <taxon>Craniata</taxon>
        <taxon>Vertebrata</taxon>
        <taxon>Euteleostomi</taxon>
        <taxon>Amphibia</taxon>
        <taxon>Batrachia</taxon>
        <taxon>Anura</taxon>
        <taxon>Pipoidea</taxon>
        <taxon>Pipidae</taxon>
        <taxon>Pipinae</taxon>
        <taxon>Hymenochirus</taxon>
    </lineage>
</organism>
<keyword evidence="6" id="KW-0804">Transcription</keyword>
<dbReference type="GO" id="GO:0005736">
    <property type="term" value="C:RNA polymerase I complex"/>
    <property type="evidence" value="ECO:0007669"/>
    <property type="project" value="TreeGrafter"/>
</dbReference>
<evidence type="ECO:0000256" key="5">
    <source>
        <dbReference type="ARBA" id="ARBA00022695"/>
    </source>
</evidence>
<dbReference type="PANTHER" id="PTHR19376">
    <property type="entry name" value="DNA-DIRECTED RNA POLYMERASE"/>
    <property type="match status" value="1"/>
</dbReference>
<evidence type="ECO:0000256" key="2">
    <source>
        <dbReference type="ARBA" id="ARBA00012418"/>
    </source>
</evidence>
<dbReference type="GO" id="GO:0003899">
    <property type="term" value="F:DNA-directed RNA polymerase activity"/>
    <property type="evidence" value="ECO:0007669"/>
    <property type="project" value="UniProtKB-EC"/>
</dbReference>
<dbReference type="AlphaFoldDB" id="G5E3V2"/>